<gene>
    <name evidence="1" type="ORF">SCUD_LOCUS16542</name>
</gene>
<protein>
    <submittedName>
        <fullName evidence="3">Endo/exonuclease/phosphatase domain-containing protein</fullName>
    </submittedName>
</protein>
<evidence type="ECO:0000313" key="2">
    <source>
        <dbReference type="Proteomes" id="UP000279833"/>
    </source>
</evidence>
<accession>A0A183KNB4</accession>
<evidence type="ECO:0000313" key="3">
    <source>
        <dbReference type="WBParaSite" id="SCUD_0001654401-mRNA-1"/>
    </source>
</evidence>
<dbReference type="STRING" id="6186.A0A183KNB4"/>
<dbReference type="InterPro" id="IPR036691">
    <property type="entry name" value="Endo/exonu/phosph_ase_sf"/>
</dbReference>
<dbReference type="Gene3D" id="3.60.10.10">
    <property type="entry name" value="Endonuclease/exonuclease/phosphatase"/>
    <property type="match status" value="1"/>
</dbReference>
<dbReference type="WBParaSite" id="SCUD_0001654401-mRNA-1">
    <property type="protein sequence ID" value="SCUD_0001654401-mRNA-1"/>
    <property type="gene ID" value="SCUD_0001654401"/>
</dbReference>
<reference evidence="3" key="1">
    <citation type="submission" date="2016-06" db="UniProtKB">
        <authorList>
            <consortium name="WormBaseParasite"/>
        </authorList>
    </citation>
    <scope>IDENTIFICATION</scope>
</reference>
<dbReference type="Proteomes" id="UP000279833">
    <property type="component" value="Unassembled WGS sequence"/>
</dbReference>
<sequence length="222" mass="25851">MTLNCVRKRRFDFQGYMSVKNDRNQKRKGGVARFIRRAIPFIVIDKLSHESGTCEIIRCRLKYKGQDLLVGLDYRRSSCGVNRVLLDGFNNWSQRDRRQILRDFDAPTVDWKNMRTKLSDNSLEQELADAVITCALVRHLGEETTYDPDSELSSLDLTLTYYQVMTQTPTTCHAQVKVFMKLRSLTFIWLLKLRTQQPNPNLTSVKQVLKIICTQNPQQICQ</sequence>
<keyword evidence="2" id="KW-1185">Reference proteome</keyword>
<name>A0A183KNB4_9TREM</name>
<dbReference type="EMBL" id="UZAK01038778">
    <property type="protein sequence ID" value="VDP61763.1"/>
    <property type="molecule type" value="Genomic_DNA"/>
</dbReference>
<organism evidence="3">
    <name type="scientific">Schistosoma curassoni</name>
    <dbReference type="NCBI Taxonomy" id="6186"/>
    <lineage>
        <taxon>Eukaryota</taxon>
        <taxon>Metazoa</taxon>
        <taxon>Spiralia</taxon>
        <taxon>Lophotrochozoa</taxon>
        <taxon>Platyhelminthes</taxon>
        <taxon>Trematoda</taxon>
        <taxon>Digenea</taxon>
        <taxon>Strigeidida</taxon>
        <taxon>Schistosomatoidea</taxon>
        <taxon>Schistosomatidae</taxon>
        <taxon>Schistosoma</taxon>
    </lineage>
</organism>
<proteinExistence type="predicted"/>
<dbReference type="AlphaFoldDB" id="A0A183KNB4"/>
<evidence type="ECO:0000313" key="1">
    <source>
        <dbReference type="EMBL" id="VDP61763.1"/>
    </source>
</evidence>
<reference evidence="1 2" key="2">
    <citation type="submission" date="2018-11" db="EMBL/GenBank/DDBJ databases">
        <authorList>
            <consortium name="Pathogen Informatics"/>
        </authorList>
    </citation>
    <scope>NUCLEOTIDE SEQUENCE [LARGE SCALE GENOMIC DNA]</scope>
    <source>
        <strain evidence="1">Dakar</strain>
        <strain evidence="2">Dakar, Senegal</strain>
    </source>
</reference>